<dbReference type="EMBL" id="SHLI01000001">
    <property type="protein sequence ID" value="RZU99536.1"/>
    <property type="molecule type" value="Genomic_DNA"/>
</dbReference>
<dbReference type="GO" id="GO:0005886">
    <property type="term" value="C:plasma membrane"/>
    <property type="evidence" value="ECO:0007669"/>
    <property type="project" value="UniProtKB-SubCell"/>
</dbReference>
<protein>
    <recommendedName>
        <fullName evidence="8">ATP synthase subunit delta</fullName>
    </recommendedName>
    <alternativeName>
        <fullName evidence="8">ATP synthase F(1) sector subunit delta</fullName>
    </alternativeName>
    <alternativeName>
        <fullName evidence="8">F-type ATPase subunit delta</fullName>
        <shortName evidence="8">F-ATPase subunit delta</shortName>
    </alternativeName>
</protein>
<evidence type="ECO:0000256" key="4">
    <source>
        <dbReference type="ARBA" id="ARBA00023065"/>
    </source>
</evidence>
<keyword evidence="7 8" id="KW-0066">ATP synthesis</keyword>
<evidence type="ECO:0000256" key="3">
    <source>
        <dbReference type="ARBA" id="ARBA00022781"/>
    </source>
</evidence>
<evidence type="ECO:0000313" key="9">
    <source>
        <dbReference type="EMBL" id="RZU99536.1"/>
    </source>
</evidence>
<name>A0A4Q8D2B9_9GAMM</name>
<organism evidence="9 10">
    <name type="scientific">Spiribacter vilamensis</name>
    <dbReference type="NCBI Taxonomy" id="531306"/>
    <lineage>
        <taxon>Bacteria</taxon>
        <taxon>Pseudomonadati</taxon>
        <taxon>Pseudomonadota</taxon>
        <taxon>Gammaproteobacteria</taxon>
        <taxon>Chromatiales</taxon>
        <taxon>Ectothiorhodospiraceae</taxon>
        <taxon>Spiribacter</taxon>
    </lineage>
</organism>
<comment type="function">
    <text evidence="8">This protein is part of the stalk that links CF(0) to CF(1). It either transmits conformational changes from CF(0) to CF(1) or is implicated in proton conduction.</text>
</comment>
<dbReference type="NCBIfam" id="TIGR01145">
    <property type="entry name" value="ATP_synt_delta"/>
    <property type="match status" value="1"/>
</dbReference>
<accession>A0A4Q8D2B9</accession>
<evidence type="ECO:0000256" key="2">
    <source>
        <dbReference type="ARBA" id="ARBA00022448"/>
    </source>
</evidence>
<dbReference type="InterPro" id="IPR026015">
    <property type="entry name" value="ATP_synth_OSCP/delta_N_sf"/>
</dbReference>
<keyword evidence="2 8" id="KW-0813">Transport</keyword>
<dbReference type="SUPFAM" id="SSF47928">
    <property type="entry name" value="N-terminal domain of the delta subunit of the F1F0-ATP synthase"/>
    <property type="match status" value="1"/>
</dbReference>
<dbReference type="PROSITE" id="PS00389">
    <property type="entry name" value="ATPASE_DELTA"/>
    <property type="match status" value="1"/>
</dbReference>
<keyword evidence="3 8" id="KW-0375">Hydrogen ion transport</keyword>
<dbReference type="HAMAP" id="MF_01416">
    <property type="entry name" value="ATP_synth_delta_bact"/>
    <property type="match status" value="1"/>
</dbReference>
<keyword evidence="10" id="KW-1185">Reference proteome</keyword>
<keyword evidence="8" id="KW-1003">Cell membrane</keyword>
<comment type="similarity">
    <text evidence="8">Belongs to the ATPase delta chain family.</text>
</comment>
<evidence type="ECO:0000256" key="6">
    <source>
        <dbReference type="ARBA" id="ARBA00023196"/>
    </source>
</evidence>
<dbReference type="InterPro" id="IPR000711">
    <property type="entry name" value="ATPase_OSCP/dsu"/>
</dbReference>
<sequence>MAQKTTVARPYADAAFQLAQAAGALAGWGEGLAMAAAVVEDSRVAAVLGHPRVDDDRKAGLILDVCGDALDTRQRNFVRLLVERNRIGVLPEISRQYDRLRAEYEKTLDAELISAHPIDDAARDRLAEALSQRLARTVSLQTQVDESLIGGAVIRAGDLVIDGSVRGRLNRLTSALSR</sequence>
<evidence type="ECO:0000256" key="8">
    <source>
        <dbReference type="HAMAP-Rule" id="MF_01416"/>
    </source>
</evidence>
<evidence type="ECO:0000256" key="7">
    <source>
        <dbReference type="ARBA" id="ARBA00023310"/>
    </source>
</evidence>
<dbReference type="InterPro" id="IPR020781">
    <property type="entry name" value="ATPase_OSCP/d_CS"/>
</dbReference>
<dbReference type="RefSeq" id="WP_130503763.1">
    <property type="nucleotide sequence ID" value="NZ_SHLI01000001.1"/>
</dbReference>
<keyword evidence="4 8" id="KW-0406">Ion transport</keyword>
<dbReference type="GO" id="GO:0046933">
    <property type="term" value="F:proton-transporting ATP synthase activity, rotational mechanism"/>
    <property type="evidence" value="ECO:0007669"/>
    <property type="project" value="UniProtKB-UniRule"/>
</dbReference>
<evidence type="ECO:0000313" key="10">
    <source>
        <dbReference type="Proteomes" id="UP000292298"/>
    </source>
</evidence>
<dbReference type="NCBIfam" id="NF004402">
    <property type="entry name" value="PRK05758.2-2"/>
    <property type="match status" value="1"/>
</dbReference>
<proteinExistence type="inferred from homology"/>
<gene>
    <name evidence="8" type="primary">atpH</name>
    <name evidence="9" type="ORF">EV698_1828</name>
</gene>
<keyword evidence="5 8" id="KW-0472">Membrane</keyword>
<comment type="caution">
    <text evidence="9">The sequence shown here is derived from an EMBL/GenBank/DDBJ whole genome shotgun (WGS) entry which is preliminary data.</text>
</comment>
<dbReference type="GO" id="GO:0045259">
    <property type="term" value="C:proton-transporting ATP synthase complex"/>
    <property type="evidence" value="ECO:0007669"/>
    <property type="project" value="UniProtKB-KW"/>
</dbReference>
<evidence type="ECO:0000256" key="5">
    <source>
        <dbReference type="ARBA" id="ARBA00023136"/>
    </source>
</evidence>
<dbReference type="PRINTS" id="PR00125">
    <property type="entry name" value="ATPASEDELTA"/>
</dbReference>
<dbReference type="Gene3D" id="1.10.520.20">
    <property type="entry name" value="N-terminal domain of the delta subunit of the F1F0-ATP synthase"/>
    <property type="match status" value="1"/>
</dbReference>
<keyword evidence="6 8" id="KW-0139">CF(1)</keyword>
<dbReference type="Pfam" id="PF00213">
    <property type="entry name" value="OSCP"/>
    <property type="match status" value="1"/>
</dbReference>
<reference evidence="9 10" key="1">
    <citation type="submission" date="2019-02" db="EMBL/GenBank/DDBJ databases">
        <title>Genomic Encyclopedia of Type Strains, Phase IV (KMG-IV): sequencing the most valuable type-strain genomes for metagenomic binning, comparative biology and taxonomic classification.</title>
        <authorList>
            <person name="Goeker M."/>
        </authorList>
    </citation>
    <scope>NUCLEOTIDE SEQUENCE [LARGE SCALE GENOMIC DNA]</scope>
    <source>
        <strain evidence="9 10">DSM 21056</strain>
    </source>
</reference>
<dbReference type="OrthoDB" id="9816221at2"/>
<dbReference type="AlphaFoldDB" id="A0A4Q8D2B9"/>
<dbReference type="PANTHER" id="PTHR11910">
    <property type="entry name" value="ATP SYNTHASE DELTA CHAIN"/>
    <property type="match status" value="1"/>
</dbReference>
<comment type="function">
    <text evidence="8">F(1)F(0) ATP synthase produces ATP from ADP in the presence of a proton or sodium gradient. F-type ATPases consist of two structural domains, F(1) containing the extramembraneous catalytic core and F(0) containing the membrane proton channel, linked together by a central stalk and a peripheral stalk. During catalysis, ATP synthesis in the catalytic domain of F(1) is coupled via a rotary mechanism of the central stalk subunits to proton translocation.</text>
</comment>
<comment type="subcellular location">
    <subcellularLocation>
        <location evidence="8">Cell membrane</location>
        <topology evidence="8">Peripheral membrane protein</topology>
    </subcellularLocation>
    <subcellularLocation>
        <location evidence="1">Membrane</location>
    </subcellularLocation>
</comment>
<dbReference type="Proteomes" id="UP000292298">
    <property type="component" value="Unassembled WGS sequence"/>
</dbReference>
<evidence type="ECO:0000256" key="1">
    <source>
        <dbReference type="ARBA" id="ARBA00004370"/>
    </source>
</evidence>